<organism evidence="6">
    <name type="scientific">Thalassionema nitzschioides</name>
    <dbReference type="NCBI Taxonomy" id="33649"/>
    <lineage>
        <taxon>Eukaryota</taxon>
        <taxon>Sar</taxon>
        <taxon>Stramenopiles</taxon>
        <taxon>Ochrophyta</taxon>
        <taxon>Bacillariophyta</taxon>
        <taxon>Fragilariophyceae</taxon>
        <taxon>Fragilariophycidae</taxon>
        <taxon>Thalassionemales</taxon>
        <taxon>Thalassionemataceae</taxon>
        <taxon>Thalassionema</taxon>
    </lineage>
</organism>
<dbReference type="PROSITE" id="PS50801">
    <property type="entry name" value="STAS"/>
    <property type="match status" value="1"/>
</dbReference>
<keyword evidence="3" id="KW-1133">Transmembrane helix</keyword>
<dbReference type="Pfam" id="PF01740">
    <property type="entry name" value="STAS"/>
    <property type="match status" value="1"/>
</dbReference>
<dbReference type="GO" id="GO:0055085">
    <property type="term" value="P:transmembrane transport"/>
    <property type="evidence" value="ECO:0007669"/>
    <property type="project" value="InterPro"/>
</dbReference>
<dbReference type="Gene3D" id="3.30.750.24">
    <property type="entry name" value="STAS domain"/>
    <property type="match status" value="1"/>
</dbReference>
<proteinExistence type="predicted"/>
<keyword evidence="2" id="KW-0812">Transmembrane</keyword>
<dbReference type="InterPro" id="IPR002645">
    <property type="entry name" value="STAS_dom"/>
</dbReference>
<dbReference type="PANTHER" id="PTHR11814">
    <property type="entry name" value="SULFATE TRANSPORTER"/>
    <property type="match status" value="1"/>
</dbReference>
<dbReference type="EMBL" id="HBFY01006057">
    <property type="protein sequence ID" value="CAD8964601.1"/>
    <property type="molecule type" value="Transcribed_RNA"/>
</dbReference>
<dbReference type="SUPFAM" id="SSF52091">
    <property type="entry name" value="SpoIIaa-like"/>
    <property type="match status" value="1"/>
</dbReference>
<keyword evidence="4" id="KW-0472">Membrane</keyword>
<accession>A0A7S1H516</accession>
<feature type="domain" description="STAS" evidence="5">
    <location>
        <begin position="143"/>
        <end position="236"/>
    </location>
</feature>
<protein>
    <recommendedName>
        <fullName evidence="5">STAS domain-containing protein</fullName>
    </recommendedName>
</protein>
<dbReference type="InterPro" id="IPR036513">
    <property type="entry name" value="STAS_dom_sf"/>
</dbReference>
<evidence type="ECO:0000256" key="1">
    <source>
        <dbReference type="ARBA" id="ARBA00004141"/>
    </source>
</evidence>
<sequence length="258" mass="28255">MGMPVTSVIARSGLNLRSGAQTRLPALVQSGFVFGSIAFASETISMVPMPALSGMLIVTGGNMLYPSEFNYCYSVDKFTTMPFFTTVAGMLSMGLAEGIGMGCLTALGLAVHKNMQLNIRLMVEETTGDNVYGYNEALDRAKEKSSLLISPNSTVWQLRGPINFVSMFEIDSLTQDVKDERDLDSDDPVVLDMHNVTTLDFTGVEELAIRMLEIADDHAPVQMTNCSPTLLHVLNRVDPNYRIARSSTVLLEEKLKVE</sequence>
<gene>
    <name evidence="6" type="ORF">TNIT0693_LOCUS2255</name>
</gene>
<comment type="subcellular location">
    <subcellularLocation>
        <location evidence="1">Membrane</location>
        <topology evidence="1">Multi-pass membrane protein</topology>
    </subcellularLocation>
</comment>
<dbReference type="InterPro" id="IPR001902">
    <property type="entry name" value="SLC26A/SulP_fam"/>
</dbReference>
<dbReference type="AlphaFoldDB" id="A0A7S1H516"/>
<evidence type="ECO:0000313" key="6">
    <source>
        <dbReference type="EMBL" id="CAD8964601.1"/>
    </source>
</evidence>
<evidence type="ECO:0000256" key="4">
    <source>
        <dbReference type="ARBA" id="ARBA00023136"/>
    </source>
</evidence>
<dbReference type="GO" id="GO:0016020">
    <property type="term" value="C:membrane"/>
    <property type="evidence" value="ECO:0007669"/>
    <property type="project" value="UniProtKB-SubCell"/>
</dbReference>
<evidence type="ECO:0000259" key="5">
    <source>
        <dbReference type="PROSITE" id="PS50801"/>
    </source>
</evidence>
<dbReference type="InterPro" id="IPR011547">
    <property type="entry name" value="SLC26A/SulP_dom"/>
</dbReference>
<dbReference type="Pfam" id="PF00916">
    <property type="entry name" value="Sulfate_transp"/>
    <property type="match status" value="1"/>
</dbReference>
<evidence type="ECO:0000256" key="3">
    <source>
        <dbReference type="ARBA" id="ARBA00022989"/>
    </source>
</evidence>
<reference evidence="6" key="1">
    <citation type="submission" date="2021-01" db="EMBL/GenBank/DDBJ databases">
        <authorList>
            <person name="Corre E."/>
            <person name="Pelletier E."/>
            <person name="Niang G."/>
            <person name="Scheremetjew M."/>
            <person name="Finn R."/>
            <person name="Kale V."/>
            <person name="Holt S."/>
            <person name="Cochrane G."/>
            <person name="Meng A."/>
            <person name="Brown T."/>
            <person name="Cohen L."/>
        </authorList>
    </citation>
    <scope>NUCLEOTIDE SEQUENCE</scope>
</reference>
<evidence type="ECO:0000256" key="2">
    <source>
        <dbReference type="ARBA" id="ARBA00022692"/>
    </source>
</evidence>
<name>A0A7S1H516_9STRA</name>